<keyword evidence="2" id="KW-0472">Membrane</keyword>
<dbReference type="AlphaFoldDB" id="A0A1F7L2I9"/>
<protein>
    <submittedName>
        <fullName evidence="3">Uncharacterized protein</fullName>
    </submittedName>
</protein>
<keyword evidence="2" id="KW-1133">Transmembrane helix</keyword>
<feature type="region of interest" description="Disordered" evidence="1">
    <location>
        <begin position="57"/>
        <end position="84"/>
    </location>
</feature>
<dbReference type="Proteomes" id="UP000177050">
    <property type="component" value="Unassembled WGS sequence"/>
</dbReference>
<dbReference type="EMBL" id="MGBR01000001">
    <property type="protein sequence ID" value="OGK74309.1"/>
    <property type="molecule type" value="Genomic_DNA"/>
</dbReference>
<comment type="caution">
    <text evidence="3">The sequence shown here is derived from an EMBL/GenBank/DDBJ whole genome shotgun (WGS) entry which is preliminary data.</text>
</comment>
<evidence type="ECO:0000313" key="3">
    <source>
        <dbReference type="EMBL" id="OGK74309.1"/>
    </source>
</evidence>
<evidence type="ECO:0000256" key="2">
    <source>
        <dbReference type="SAM" id="Phobius"/>
    </source>
</evidence>
<feature type="transmembrane region" description="Helical" evidence="2">
    <location>
        <begin position="7"/>
        <end position="26"/>
    </location>
</feature>
<gene>
    <name evidence="3" type="ORF">A3K52_06120</name>
</gene>
<evidence type="ECO:0000313" key="4">
    <source>
        <dbReference type="Proteomes" id="UP000177050"/>
    </source>
</evidence>
<name>A0A1F7L2I9_9BACT</name>
<proteinExistence type="predicted"/>
<organism evidence="3 4">
    <name type="scientific">Candidatus Roizmanbacteria bacterium RIFOXYD1_FULL_38_12</name>
    <dbReference type="NCBI Taxonomy" id="1802093"/>
    <lineage>
        <taxon>Bacteria</taxon>
        <taxon>Candidatus Roizmaniibacteriota</taxon>
    </lineage>
</organism>
<accession>A0A1F7L2I9</accession>
<keyword evidence="2" id="KW-0812">Transmembrane</keyword>
<evidence type="ECO:0000256" key="1">
    <source>
        <dbReference type="SAM" id="MobiDB-lite"/>
    </source>
</evidence>
<sequence>MNSNIKLYYVVPFIFLLVLIVIILFIPQTKKQTPSQPKPTKLPLPTLIEPKQPLELNITPHEEPQGPDTFPTLPPLAPTFTGGLEKQNIPQEETDLAVQKRELRQKTPLSEDSFTITFDYANDIFIVTLKEPKDINKKDFDLWLNTNYPNIPLDRFGFK</sequence>
<reference evidence="3 4" key="1">
    <citation type="journal article" date="2016" name="Nat. Commun.">
        <title>Thousands of microbial genomes shed light on interconnected biogeochemical processes in an aquifer system.</title>
        <authorList>
            <person name="Anantharaman K."/>
            <person name="Brown C.T."/>
            <person name="Hug L.A."/>
            <person name="Sharon I."/>
            <person name="Castelle C.J."/>
            <person name="Probst A.J."/>
            <person name="Thomas B.C."/>
            <person name="Singh A."/>
            <person name="Wilkins M.J."/>
            <person name="Karaoz U."/>
            <person name="Brodie E.L."/>
            <person name="Williams K.H."/>
            <person name="Hubbard S.S."/>
            <person name="Banfield J.F."/>
        </authorList>
    </citation>
    <scope>NUCLEOTIDE SEQUENCE [LARGE SCALE GENOMIC DNA]</scope>
</reference>